<evidence type="ECO:0008006" key="3">
    <source>
        <dbReference type="Google" id="ProtNLM"/>
    </source>
</evidence>
<gene>
    <name evidence="2" type="ORF">LCGC14_1597760</name>
</gene>
<organism evidence="2">
    <name type="scientific">marine sediment metagenome</name>
    <dbReference type="NCBI Taxonomy" id="412755"/>
    <lineage>
        <taxon>unclassified sequences</taxon>
        <taxon>metagenomes</taxon>
        <taxon>ecological metagenomes</taxon>
    </lineage>
</organism>
<evidence type="ECO:0000256" key="1">
    <source>
        <dbReference type="SAM" id="MobiDB-lite"/>
    </source>
</evidence>
<dbReference type="AlphaFoldDB" id="A0A0F9ICG8"/>
<dbReference type="SUPFAM" id="SSF53448">
    <property type="entry name" value="Nucleotide-diphospho-sugar transferases"/>
    <property type="match status" value="1"/>
</dbReference>
<sequence length="290" mass="33367">ASRPRMPSKRVKVYIGSAIWRTVEPLHMQSVMALLTKKESDSGPAYEYYPQTGDACMERVRGISATYFLRHTDADVHLSIDSDIVQFDRVAIDQMCEQAEKYDIVGAIYICRSTARTFPTTFFNDGEVIEFAFDPTPKPVQWVATGCLAVHRRVFEKMAETMPLLHKPDGKRAFYDFYETMHYDTEEMGLIKLTEDYAFSQRAKDIGFTSYINPAIRLGHMGPYAYRLEDMAQVLLEPQPMKLERRGTVWRVDCAMNEDTSRNLGGESRKTNRAARRRDERNEKKALTTV</sequence>
<comment type="caution">
    <text evidence="2">The sequence shown here is derived from an EMBL/GenBank/DDBJ whole genome shotgun (WGS) entry which is preliminary data.</text>
</comment>
<dbReference type="InterPro" id="IPR029044">
    <property type="entry name" value="Nucleotide-diphossugar_trans"/>
</dbReference>
<protein>
    <recommendedName>
        <fullName evidence="3">Nucleotide-diphospho-sugar transferase domain-containing protein</fullName>
    </recommendedName>
</protein>
<proteinExistence type="predicted"/>
<reference evidence="2" key="1">
    <citation type="journal article" date="2015" name="Nature">
        <title>Complex archaea that bridge the gap between prokaryotes and eukaryotes.</title>
        <authorList>
            <person name="Spang A."/>
            <person name="Saw J.H."/>
            <person name="Jorgensen S.L."/>
            <person name="Zaremba-Niedzwiedzka K."/>
            <person name="Martijn J."/>
            <person name="Lind A.E."/>
            <person name="van Eijk R."/>
            <person name="Schleper C."/>
            <person name="Guy L."/>
            <person name="Ettema T.J."/>
        </authorList>
    </citation>
    <scope>NUCLEOTIDE SEQUENCE</scope>
</reference>
<evidence type="ECO:0000313" key="2">
    <source>
        <dbReference type="EMBL" id="KKM25157.1"/>
    </source>
</evidence>
<feature type="non-terminal residue" evidence="2">
    <location>
        <position position="1"/>
    </location>
</feature>
<feature type="compositionally biased region" description="Basic and acidic residues" evidence="1">
    <location>
        <begin position="277"/>
        <end position="290"/>
    </location>
</feature>
<feature type="region of interest" description="Disordered" evidence="1">
    <location>
        <begin position="260"/>
        <end position="290"/>
    </location>
</feature>
<name>A0A0F9ICG8_9ZZZZ</name>
<dbReference type="EMBL" id="LAZR01012775">
    <property type="protein sequence ID" value="KKM25157.1"/>
    <property type="molecule type" value="Genomic_DNA"/>
</dbReference>
<accession>A0A0F9ICG8</accession>
<dbReference type="Gene3D" id="3.90.550.10">
    <property type="entry name" value="Spore Coat Polysaccharide Biosynthesis Protein SpsA, Chain A"/>
    <property type="match status" value="1"/>
</dbReference>